<dbReference type="STRING" id="1183438.GKIL_1195"/>
<protein>
    <submittedName>
        <fullName evidence="2">Uncharacterized protein</fullName>
    </submittedName>
</protein>
<dbReference type="Proteomes" id="UP000017396">
    <property type="component" value="Chromosome"/>
</dbReference>
<feature type="transmembrane region" description="Helical" evidence="1">
    <location>
        <begin position="33"/>
        <end position="58"/>
    </location>
</feature>
<name>U5QEU9_GLOK1</name>
<evidence type="ECO:0000313" key="3">
    <source>
        <dbReference type="Proteomes" id="UP000017396"/>
    </source>
</evidence>
<dbReference type="AlphaFoldDB" id="U5QEU9"/>
<keyword evidence="3" id="KW-1185">Reference proteome</keyword>
<dbReference type="RefSeq" id="WP_023172525.1">
    <property type="nucleotide sequence ID" value="NC_022600.1"/>
</dbReference>
<dbReference type="KEGG" id="glj:GKIL_1195"/>
<keyword evidence="1" id="KW-1133">Transmembrane helix</keyword>
<evidence type="ECO:0000313" key="2">
    <source>
        <dbReference type="EMBL" id="AGY57441.1"/>
    </source>
</evidence>
<keyword evidence="1" id="KW-0812">Transmembrane</keyword>
<sequence length="70" mass="7392">MAGQGSAGNVLAAALSFFIPGLGQLTQGRLLTAFLHLVLGGLLWVVSFGTLGWIMHIWSCYSAAVWNRGS</sequence>
<dbReference type="eggNOG" id="ENOG5032Y9Z">
    <property type="taxonomic scope" value="Bacteria"/>
</dbReference>
<dbReference type="PATRIC" id="fig|1183438.3.peg.1177"/>
<gene>
    <name evidence="2" type="ORF">GKIL_1195</name>
</gene>
<dbReference type="EMBL" id="CP003587">
    <property type="protein sequence ID" value="AGY57441.1"/>
    <property type="molecule type" value="Genomic_DNA"/>
</dbReference>
<dbReference type="HOGENOM" id="CLU_183081_0_0_3"/>
<keyword evidence="1" id="KW-0472">Membrane</keyword>
<evidence type="ECO:0000256" key="1">
    <source>
        <dbReference type="SAM" id="Phobius"/>
    </source>
</evidence>
<organism evidence="2 3">
    <name type="scientific">Gloeobacter kilaueensis (strain ATCC BAA-2537 / CCAP 1431/1 / ULC 316 / JS1)</name>
    <dbReference type="NCBI Taxonomy" id="1183438"/>
    <lineage>
        <taxon>Bacteria</taxon>
        <taxon>Bacillati</taxon>
        <taxon>Cyanobacteriota</taxon>
        <taxon>Cyanophyceae</taxon>
        <taxon>Gloeobacterales</taxon>
        <taxon>Gloeobacteraceae</taxon>
        <taxon>Gloeobacter</taxon>
    </lineage>
</organism>
<reference evidence="2 3" key="1">
    <citation type="journal article" date="2013" name="PLoS ONE">
        <title>Cultivation and Complete Genome Sequencing of Gloeobacter kilaueensis sp. nov., from a Lava Cave in Kilauea Caldera, Hawai'i.</title>
        <authorList>
            <person name="Saw J.H."/>
            <person name="Schatz M."/>
            <person name="Brown M.V."/>
            <person name="Kunkel D.D."/>
            <person name="Foster J.S."/>
            <person name="Shick H."/>
            <person name="Christensen S."/>
            <person name="Hou S."/>
            <person name="Wan X."/>
            <person name="Donachie S.P."/>
        </authorList>
    </citation>
    <scope>NUCLEOTIDE SEQUENCE [LARGE SCALE GENOMIC DNA]</scope>
    <source>
        <strain evidence="3">JS</strain>
    </source>
</reference>
<proteinExistence type="predicted"/>
<accession>U5QEU9</accession>